<organism evidence="2 3">
    <name type="scientific">Romanomermis culicivorax</name>
    <name type="common">Nematode worm</name>
    <dbReference type="NCBI Taxonomy" id="13658"/>
    <lineage>
        <taxon>Eukaryota</taxon>
        <taxon>Metazoa</taxon>
        <taxon>Ecdysozoa</taxon>
        <taxon>Nematoda</taxon>
        <taxon>Enoplea</taxon>
        <taxon>Dorylaimia</taxon>
        <taxon>Mermithida</taxon>
        <taxon>Mermithoidea</taxon>
        <taxon>Mermithidae</taxon>
        <taxon>Romanomermis</taxon>
    </lineage>
</organism>
<protein>
    <submittedName>
        <fullName evidence="3">Uncharacterized protein</fullName>
    </submittedName>
</protein>
<evidence type="ECO:0000313" key="3">
    <source>
        <dbReference type="WBParaSite" id="nRc.2.0.1.t25541-RA"/>
    </source>
</evidence>
<reference evidence="3" key="1">
    <citation type="submission" date="2022-11" db="UniProtKB">
        <authorList>
            <consortium name="WormBaseParasite"/>
        </authorList>
    </citation>
    <scope>IDENTIFICATION</scope>
</reference>
<dbReference type="AlphaFoldDB" id="A0A915JHF1"/>
<evidence type="ECO:0000256" key="1">
    <source>
        <dbReference type="SAM" id="MobiDB-lite"/>
    </source>
</evidence>
<accession>A0A915JHF1</accession>
<feature type="region of interest" description="Disordered" evidence="1">
    <location>
        <begin position="1"/>
        <end position="20"/>
    </location>
</feature>
<name>A0A915JHF1_ROMCU</name>
<keyword evidence="2" id="KW-1185">Reference proteome</keyword>
<sequence length="69" mass="7868">MTLSHRLCGKTMEHHGQPTSLSMSNETDLVRYISVLSMWGFPVTTFKIPHLVKNMLDHPGLVTDRFVNN</sequence>
<evidence type="ECO:0000313" key="2">
    <source>
        <dbReference type="Proteomes" id="UP000887565"/>
    </source>
</evidence>
<dbReference type="WBParaSite" id="nRc.2.0.1.t25541-RA">
    <property type="protein sequence ID" value="nRc.2.0.1.t25541-RA"/>
    <property type="gene ID" value="nRc.2.0.1.g25541"/>
</dbReference>
<proteinExistence type="predicted"/>
<dbReference type="Proteomes" id="UP000887565">
    <property type="component" value="Unplaced"/>
</dbReference>